<proteinExistence type="predicted"/>
<dbReference type="EMBL" id="CP132507">
    <property type="protein sequence ID" value="WNO06616.1"/>
    <property type="molecule type" value="Genomic_DNA"/>
</dbReference>
<name>A0ABZ0B5G3_9BURK</name>
<feature type="signal peptide" evidence="1">
    <location>
        <begin position="1"/>
        <end position="19"/>
    </location>
</feature>
<keyword evidence="3" id="KW-1185">Reference proteome</keyword>
<evidence type="ECO:0000313" key="3">
    <source>
        <dbReference type="Proteomes" id="UP001302257"/>
    </source>
</evidence>
<dbReference type="Gene3D" id="1.10.150.280">
    <property type="entry name" value="AF1531-like domain"/>
    <property type="match status" value="1"/>
</dbReference>
<evidence type="ECO:0000313" key="2">
    <source>
        <dbReference type="EMBL" id="WNO06616.1"/>
    </source>
</evidence>
<organism evidence="2 3">
    <name type="scientific">Rhodoferax mekongensis</name>
    <dbReference type="NCBI Taxonomy" id="3068341"/>
    <lineage>
        <taxon>Bacteria</taxon>
        <taxon>Pseudomonadati</taxon>
        <taxon>Pseudomonadota</taxon>
        <taxon>Betaproteobacteria</taxon>
        <taxon>Burkholderiales</taxon>
        <taxon>Comamonadaceae</taxon>
        <taxon>Rhodoferax</taxon>
    </lineage>
</organism>
<keyword evidence="1" id="KW-0732">Signal</keyword>
<protein>
    <submittedName>
        <fullName evidence="2">Helix-hairpin-helix domain-containing protein</fullName>
    </submittedName>
</protein>
<feature type="chain" id="PRO_5047392150" evidence="1">
    <location>
        <begin position="20"/>
        <end position="91"/>
    </location>
</feature>
<reference evidence="2 3" key="1">
    <citation type="submission" date="2023-08" db="EMBL/GenBank/DDBJ databases">
        <title>Rhodoferax potami sp. nov. and Rhodoferax mekongensis sp. nov., isolated from the Mekong River in Thailand.</title>
        <authorList>
            <person name="Kitikhun S."/>
            <person name="Charoenyingcharoen P."/>
            <person name="Siriarchawattana P."/>
            <person name="Likhitrattanapisal S."/>
            <person name="Nilsakha T."/>
            <person name="Chanpet A."/>
            <person name="Rattanawaree P."/>
            <person name="Ingsriswang S."/>
        </authorList>
    </citation>
    <scope>NUCLEOTIDE SEQUENCE [LARGE SCALE GENOMIC DNA]</scope>
    <source>
        <strain evidence="2 3">TBRC 17307</strain>
    </source>
</reference>
<dbReference type="RefSeq" id="WP_313869303.1">
    <property type="nucleotide sequence ID" value="NZ_CP132507.1"/>
</dbReference>
<dbReference type="Pfam" id="PF12836">
    <property type="entry name" value="HHH_3"/>
    <property type="match status" value="1"/>
</dbReference>
<gene>
    <name evidence="2" type="ORF">RAN89_09355</name>
</gene>
<dbReference type="SUPFAM" id="SSF160975">
    <property type="entry name" value="AF1531-like"/>
    <property type="match status" value="1"/>
</dbReference>
<evidence type="ECO:0000256" key="1">
    <source>
        <dbReference type="SAM" id="SignalP"/>
    </source>
</evidence>
<accession>A0ABZ0B5G3</accession>
<sequence>MIRRLLCGAALLACGASQALELNEATEAQLDGLRGLGPSSTARILQAREAGPFKSWADFMTRVKGIKPATATKFSAQGLTVQGATYTPESK</sequence>
<dbReference type="Proteomes" id="UP001302257">
    <property type="component" value="Chromosome"/>
</dbReference>